<name>A0A9J7BI14_9BACT</name>
<dbReference type="InterPro" id="IPR012909">
    <property type="entry name" value="PHA_DNA-bd_N"/>
</dbReference>
<dbReference type="RefSeq" id="WP_260791170.1">
    <property type="nucleotide sequence ID" value="NZ_CP093313.1"/>
</dbReference>
<feature type="region of interest" description="Disordered" evidence="1">
    <location>
        <begin position="126"/>
        <end position="154"/>
    </location>
</feature>
<dbReference type="KEGG" id="orp:MOP44_16090"/>
<keyword evidence="3" id="KW-0238">DNA-binding</keyword>
<gene>
    <name evidence="3" type="ORF">MOP44_16090</name>
</gene>
<dbReference type="EMBL" id="CP093313">
    <property type="protein sequence ID" value="UWZ82091.1"/>
    <property type="molecule type" value="Genomic_DNA"/>
</dbReference>
<dbReference type="AlphaFoldDB" id="A0A9J7BI14"/>
<dbReference type="Pfam" id="PF07879">
    <property type="entry name" value="PHB_acc_N"/>
    <property type="match status" value="1"/>
</dbReference>
<sequence>MASDTVLIKKYENRRLYDATNSRYVNLEEVAQLVQQGYDVQVVDAASGEDITRLILTQIIAEGAKTSDSNFPLDILRQMVIASGRASQESAVRYTKAMLDLYQSTYRAMVPTINPFDFLQNPVPGAAASDPAAAQPAAGNNKPAASAPSPQSEELLQLKARLAELEKAISSMGSQKPARPAPKKPRKPAPKKASSRKR</sequence>
<keyword evidence="4" id="KW-1185">Reference proteome</keyword>
<dbReference type="Proteomes" id="UP001059380">
    <property type="component" value="Chromosome"/>
</dbReference>
<protein>
    <submittedName>
        <fullName evidence="3">Polyhydroxyalkanoate synthesis regulator DNA-binding domain-containing protein</fullName>
    </submittedName>
</protein>
<feature type="domain" description="PHA accumulation regulator DNA-binding N-terminal" evidence="2">
    <location>
        <begin position="7"/>
        <end position="65"/>
    </location>
</feature>
<organism evidence="3 4">
    <name type="scientific">Occallatibacter riparius</name>
    <dbReference type="NCBI Taxonomy" id="1002689"/>
    <lineage>
        <taxon>Bacteria</taxon>
        <taxon>Pseudomonadati</taxon>
        <taxon>Acidobacteriota</taxon>
        <taxon>Terriglobia</taxon>
        <taxon>Terriglobales</taxon>
        <taxon>Acidobacteriaceae</taxon>
        <taxon>Occallatibacter</taxon>
    </lineage>
</organism>
<reference evidence="3" key="1">
    <citation type="submission" date="2021-04" db="EMBL/GenBank/DDBJ databases">
        <title>Phylogenetic analysis of Acidobacteriaceae.</title>
        <authorList>
            <person name="Qiu L."/>
            <person name="Zhang Q."/>
        </authorList>
    </citation>
    <scope>NUCLEOTIDE SEQUENCE</scope>
    <source>
        <strain evidence="3">DSM 25168</strain>
    </source>
</reference>
<evidence type="ECO:0000259" key="2">
    <source>
        <dbReference type="Pfam" id="PF07879"/>
    </source>
</evidence>
<feature type="compositionally biased region" description="Basic residues" evidence="1">
    <location>
        <begin position="181"/>
        <end position="198"/>
    </location>
</feature>
<dbReference type="GO" id="GO:0003677">
    <property type="term" value="F:DNA binding"/>
    <property type="evidence" value="ECO:0007669"/>
    <property type="project" value="UniProtKB-KW"/>
</dbReference>
<evidence type="ECO:0000256" key="1">
    <source>
        <dbReference type="SAM" id="MobiDB-lite"/>
    </source>
</evidence>
<feature type="compositionally biased region" description="Low complexity" evidence="1">
    <location>
        <begin position="126"/>
        <end position="145"/>
    </location>
</feature>
<accession>A0A9J7BI14</accession>
<evidence type="ECO:0000313" key="4">
    <source>
        <dbReference type="Proteomes" id="UP001059380"/>
    </source>
</evidence>
<evidence type="ECO:0000313" key="3">
    <source>
        <dbReference type="EMBL" id="UWZ82091.1"/>
    </source>
</evidence>
<proteinExistence type="predicted"/>
<feature type="region of interest" description="Disordered" evidence="1">
    <location>
        <begin position="166"/>
        <end position="198"/>
    </location>
</feature>